<evidence type="ECO:0000256" key="8">
    <source>
        <dbReference type="SAM" id="Phobius"/>
    </source>
</evidence>
<keyword evidence="3" id="KW-0808">Transferase</keyword>
<evidence type="ECO:0000256" key="7">
    <source>
        <dbReference type="ARBA" id="ARBA00024033"/>
    </source>
</evidence>
<accession>A0A1I1MYM5</accession>
<evidence type="ECO:0000313" key="10">
    <source>
        <dbReference type="Proteomes" id="UP000198832"/>
    </source>
</evidence>
<protein>
    <submittedName>
        <fullName evidence="9">Uncharacterized membrane protein</fullName>
    </submittedName>
</protein>
<name>A0A1I1MYM5_9ACTN</name>
<dbReference type="Pfam" id="PF09594">
    <property type="entry name" value="GT87"/>
    <property type="match status" value="1"/>
</dbReference>
<evidence type="ECO:0000256" key="5">
    <source>
        <dbReference type="ARBA" id="ARBA00022989"/>
    </source>
</evidence>
<sequence length="462" mass="50951">MAVVHPTQDDPVALALSEAVGGPRGGHAGGHRWWTPVRLLLVLTALTFALGMVQKSGCFADTWEDGTARYSQMCYSDLPYLYTGRGFAELAWPFSDDPQVRARYEVMEYPVGIAYWAWGTAWVTHWINGSPPLDPRYEAPVDQLWGMPAVHHEIGLFVVVNAVGFAALALLATWLLAGVRRRRPWDAAAFAMSPALLFAGLVNWDLLAVVCVAGALWTWSRGRPGWTGVLIGVGAAVKLYPLFLLGAVAVLAWRSRRWSGLLRAVTGAGAAWVLVNLPAYVSGPDQWKVFWSFNSSRAADLGSVWLVMQDVFGTTFAVDTINTWSWLFFAAWCAAVLVLGMTARRAPTLAELGLVIVAGFLLVNKVYSPQYVLWLLPLAVLARPRWRDQLIWQGAELVYFAAVWWYLATFLNSAAGGSHPFYTLAVLVRILGELFLVALVVLSWFRRARAQEIVTESNVVAV</sequence>
<evidence type="ECO:0000313" key="9">
    <source>
        <dbReference type="EMBL" id="SFC90554.1"/>
    </source>
</evidence>
<dbReference type="STRING" id="574651.SAMN04487968_1146"/>
<gene>
    <name evidence="9" type="ORF">SAMN04487968_1146</name>
</gene>
<feature type="transmembrane region" description="Helical" evidence="8">
    <location>
        <begin position="109"/>
        <end position="127"/>
    </location>
</feature>
<feature type="transmembrane region" description="Helical" evidence="8">
    <location>
        <begin position="229"/>
        <end position="253"/>
    </location>
</feature>
<evidence type="ECO:0000256" key="2">
    <source>
        <dbReference type="ARBA" id="ARBA00022475"/>
    </source>
</evidence>
<feature type="transmembrane region" description="Helical" evidence="8">
    <location>
        <begin position="421"/>
        <end position="445"/>
    </location>
</feature>
<evidence type="ECO:0000256" key="3">
    <source>
        <dbReference type="ARBA" id="ARBA00022679"/>
    </source>
</evidence>
<dbReference type="GO" id="GO:0016758">
    <property type="term" value="F:hexosyltransferase activity"/>
    <property type="evidence" value="ECO:0007669"/>
    <property type="project" value="InterPro"/>
</dbReference>
<feature type="transmembrane region" description="Helical" evidence="8">
    <location>
        <begin position="189"/>
        <end position="217"/>
    </location>
</feature>
<dbReference type="OrthoDB" id="3348156at2"/>
<dbReference type="EMBL" id="FOLB01000014">
    <property type="protein sequence ID" value="SFC90554.1"/>
    <property type="molecule type" value="Genomic_DNA"/>
</dbReference>
<reference evidence="9 10" key="1">
    <citation type="submission" date="2016-10" db="EMBL/GenBank/DDBJ databases">
        <authorList>
            <person name="de Groot N.N."/>
        </authorList>
    </citation>
    <scope>NUCLEOTIDE SEQUENCE [LARGE SCALE GENOMIC DNA]</scope>
    <source>
        <strain evidence="9 10">CGMCC 1.7056</strain>
    </source>
</reference>
<keyword evidence="6 8" id="KW-0472">Membrane</keyword>
<keyword evidence="4 8" id="KW-0812">Transmembrane</keyword>
<dbReference type="InterPro" id="IPR016570">
    <property type="entry name" value="UCP010361"/>
</dbReference>
<feature type="transmembrane region" description="Helical" evidence="8">
    <location>
        <begin position="33"/>
        <end position="53"/>
    </location>
</feature>
<comment type="similarity">
    <text evidence="7">Belongs to the glycosyltransferase 87 family.</text>
</comment>
<evidence type="ECO:0000256" key="6">
    <source>
        <dbReference type="ARBA" id="ARBA00023136"/>
    </source>
</evidence>
<feature type="transmembrane region" description="Helical" evidence="8">
    <location>
        <begin position="154"/>
        <end position="177"/>
    </location>
</feature>
<keyword evidence="2" id="KW-1003">Cell membrane</keyword>
<dbReference type="AlphaFoldDB" id="A0A1I1MYM5"/>
<organism evidence="9 10">
    <name type="scientific">Nocardioides terrae</name>
    <dbReference type="NCBI Taxonomy" id="574651"/>
    <lineage>
        <taxon>Bacteria</taxon>
        <taxon>Bacillati</taxon>
        <taxon>Actinomycetota</taxon>
        <taxon>Actinomycetes</taxon>
        <taxon>Propionibacteriales</taxon>
        <taxon>Nocardioidaceae</taxon>
        <taxon>Nocardioides</taxon>
    </lineage>
</organism>
<feature type="transmembrane region" description="Helical" evidence="8">
    <location>
        <begin position="321"/>
        <end position="339"/>
    </location>
</feature>
<dbReference type="RefSeq" id="WP_091125995.1">
    <property type="nucleotide sequence ID" value="NZ_FOLB01000014.1"/>
</dbReference>
<dbReference type="Proteomes" id="UP000198832">
    <property type="component" value="Unassembled WGS sequence"/>
</dbReference>
<evidence type="ECO:0000256" key="4">
    <source>
        <dbReference type="ARBA" id="ARBA00022692"/>
    </source>
</evidence>
<keyword evidence="5 8" id="KW-1133">Transmembrane helix</keyword>
<dbReference type="PIRSF" id="PIRSF010361">
    <property type="entry name" value="UCP010361"/>
    <property type="match status" value="1"/>
</dbReference>
<keyword evidence="10" id="KW-1185">Reference proteome</keyword>
<comment type="subcellular location">
    <subcellularLocation>
        <location evidence="1">Cell membrane</location>
        <topology evidence="1">Multi-pass membrane protein</topology>
    </subcellularLocation>
</comment>
<dbReference type="InterPro" id="IPR018584">
    <property type="entry name" value="GT87"/>
</dbReference>
<feature type="transmembrane region" description="Helical" evidence="8">
    <location>
        <begin position="260"/>
        <end position="281"/>
    </location>
</feature>
<proteinExistence type="inferred from homology"/>
<evidence type="ECO:0000256" key="1">
    <source>
        <dbReference type="ARBA" id="ARBA00004651"/>
    </source>
</evidence>
<dbReference type="GO" id="GO:0005886">
    <property type="term" value="C:plasma membrane"/>
    <property type="evidence" value="ECO:0007669"/>
    <property type="project" value="UniProtKB-SubCell"/>
</dbReference>